<dbReference type="RefSeq" id="WP_135784843.1">
    <property type="nucleotide sequence ID" value="NZ_SRRT01000002.1"/>
</dbReference>
<evidence type="ECO:0000313" key="2">
    <source>
        <dbReference type="EMBL" id="TGN79503.1"/>
    </source>
</evidence>
<name>A0A4Z1DAR3_9ACTN</name>
<accession>A0A4Z1DAR3</accession>
<evidence type="ECO:0000256" key="1">
    <source>
        <dbReference type="SAM" id="MobiDB-lite"/>
    </source>
</evidence>
<evidence type="ECO:0000313" key="3">
    <source>
        <dbReference type="Proteomes" id="UP000298159"/>
    </source>
</evidence>
<dbReference type="AlphaFoldDB" id="A0A4Z1DAR3"/>
<keyword evidence="3" id="KW-1185">Reference proteome</keyword>
<reference evidence="2 3" key="1">
    <citation type="submission" date="2019-04" db="EMBL/GenBank/DDBJ databases">
        <title>Streptomyces sp. nov. Bv016 isolated from bark of Buahinia variegata.</title>
        <authorList>
            <person name="Kanchanasin P."/>
            <person name="Tanasupawat S."/>
            <person name="Yuki M."/>
            <person name="Kudo T."/>
        </authorList>
    </citation>
    <scope>NUCLEOTIDE SEQUENCE [LARGE SCALE GENOMIC DNA]</scope>
    <source>
        <strain evidence="2 3">Bv016</strain>
    </source>
</reference>
<dbReference type="GeneID" id="95447481"/>
<comment type="caution">
    <text evidence="2">The sequence shown here is derived from an EMBL/GenBank/DDBJ whole genome shotgun (WGS) entry which is preliminary data.</text>
</comment>
<sequence>MTAEWYVLIEEDTRVTEYVDGTELKLHRWMLTGTHHIEGGEAQARAAAEDAALHCIPDTIARHAKPGDEPARHVLLAQDGAWVAIVRQRHREARIRVTTARLMHSHEEKEAPPKTLKESLRGALQAPPPLPKPWAPPQA</sequence>
<protein>
    <submittedName>
        <fullName evidence="2">Uncharacterized protein</fullName>
    </submittedName>
</protein>
<proteinExistence type="predicted"/>
<gene>
    <name evidence="2" type="ORF">E5083_07725</name>
</gene>
<feature type="compositionally biased region" description="Pro residues" evidence="1">
    <location>
        <begin position="126"/>
        <end position="139"/>
    </location>
</feature>
<dbReference type="EMBL" id="SRRT01000002">
    <property type="protein sequence ID" value="TGN79503.1"/>
    <property type="molecule type" value="Genomic_DNA"/>
</dbReference>
<feature type="compositionally biased region" description="Basic and acidic residues" evidence="1">
    <location>
        <begin position="104"/>
        <end position="120"/>
    </location>
</feature>
<feature type="region of interest" description="Disordered" evidence="1">
    <location>
        <begin position="102"/>
        <end position="139"/>
    </location>
</feature>
<dbReference type="Proteomes" id="UP000298159">
    <property type="component" value="Unassembled WGS sequence"/>
</dbReference>
<organism evidence="2 3">
    <name type="scientific">Streptomyces bauhiniae</name>
    <dbReference type="NCBI Taxonomy" id="2340725"/>
    <lineage>
        <taxon>Bacteria</taxon>
        <taxon>Bacillati</taxon>
        <taxon>Actinomycetota</taxon>
        <taxon>Actinomycetes</taxon>
        <taxon>Kitasatosporales</taxon>
        <taxon>Streptomycetaceae</taxon>
        <taxon>Streptomyces</taxon>
    </lineage>
</organism>